<dbReference type="InterPro" id="IPR016040">
    <property type="entry name" value="NAD(P)-bd_dom"/>
</dbReference>
<feature type="domain" description="NAD(P)-binding" evidence="1">
    <location>
        <begin position="44"/>
        <end position="186"/>
    </location>
</feature>
<gene>
    <name evidence="2" type="ORF">Pla108_36540</name>
</gene>
<keyword evidence="3" id="KW-1185">Reference proteome</keyword>
<organism evidence="2 3">
    <name type="scientific">Botrimarina colliarenosi</name>
    <dbReference type="NCBI Taxonomy" id="2528001"/>
    <lineage>
        <taxon>Bacteria</taxon>
        <taxon>Pseudomonadati</taxon>
        <taxon>Planctomycetota</taxon>
        <taxon>Planctomycetia</taxon>
        <taxon>Pirellulales</taxon>
        <taxon>Lacipirellulaceae</taxon>
        <taxon>Botrimarina</taxon>
    </lineage>
</organism>
<dbReference type="EMBL" id="SJPR01000006">
    <property type="protein sequence ID" value="TWT94804.1"/>
    <property type="molecule type" value="Genomic_DNA"/>
</dbReference>
<evidence type="ECO:0000259" key="1">
    <source>
        <dbReference type="Pfam" id="PF13460"/>
    </source>
</evidence>
<dbReference type="GO" id="GO:0016853">
    <property type="term" value="F:isomerase activity"/>
    <property type="evidence" value="ECO:0007669"/>
    <property type="project" value="UniProtKB-KW"/>
</dbReference>
<reference evidence="2 3" key="1">
    <citation type="submission" date="2019-02" db="EMBL/GenBank/DDBJ databases">
        <title>Deep-cultivation of Planctomycetes and their phenomic and genomic characterization uncovers novel biology.</title>
        <authorList>
            <person name="Wiegand S."/>
            <person name="Jogler M."/>
            <person name="Boedeker C."/>
            <person name="Pinto D."/>
            <person name="Vollmers J."/>
            <person name="Rivas-Marin E."/>
            <person name="Kohn T."/>
            <person name="Peeters S.H."/>
            <person name="Heuer A."/>
            <person name="Rast P."/>
            <person name="Oberbeckmann S."/>
            <person name="Bunk B."/>
            <person name="Jeske O."/>
            <person name="Meyerdierks A."/>
            <person name="Storesund J.E."/>
            <person name="Kallscheuer N."/>
            <person name="Luecker S."/>
            <person name="Lage O.M."/>
            <person name="Pohl T."/>
            <person name="Merkel B.J."/>
            <person name="Hornburger P."/>
            <person name="Mueller R.-W."/>
            <person name="Bruemmer F."/>
            <person name="Labrenz M."/>
            <person name="Spormann A.M."/>
            <person name="Op Den Camp H."/>
            <person name="Overmann J."/>
            <person name="Amann R."/>
            <person name="Jetten M.S.M."/>
            <person name="Mascher T."/>
            <person name="Medema M.H."/>
            <person name="Devos D.P."/>
            <person name="Kaster A.-K."/>
            <person name="Ovreas L."/>
            <person name="Rohde M."/>
            <person name="Galperin M.Y."/>
            <person name="Jogler C."/>
        </authorList>
    </citation>
    <scope>NUCLEOTIDE SEQUENCE [LARGE SCALE GENOMIC DNA]</scope>
    <source>
        <strain evidence="2 3">Pla108</strain>
    </source>
</reference>
<dbReference type="InterPro" id="IPR036291">
    <property type="entry name" value="NAD(P)-bd_dom_sf"/>
</dbReference>
<dbReference type="Pfam" id="PF13460">
    <property type="entry name" value="NAD_binding_10"/>
    <property type="match status" value="1"/>
</dbReference>
<dbReference type="Gene3D" id="3.40.50.720">
    <property type="entry name" value="NAD(P)-binding Rossmann-like Domain"/>
    <property type="match status" value="1"/>
</dbReference>
<dbReference type="AlphaFoldDB" id="A0A5C6A4I5"/>
<accession>A0A5C6A4I5</accession>
<dbReference type="InterPro" id="IPR021295">
    <property type="entry name" value="DUF2867"/>
</dbReference>
<dbReference type="InterPro" id="IPR023393">
    <property type="entry name" value="START-like_dom_sf"/>
</dbReference>
<dbReference type="Proteomes" id="UP000317421">
    <property type="component" value="Unassembled WGS sequence"/>
</dbReference>
<dbReference type="SUPFAM" id="SSF55961">
    <property type="entry name" value="Bet v1-like"/>
    <property type="match status" value="1"/>
</dbReference>
<comment type="caution">
    <text evidence="2">The sequence shown here is derived from an EMBL/GenBank/DDBJ whole genome shotgun (WGS) entry which is preliminary data.</text>
</comment>
<dbReference type="Gene3D" id="3.30.530.20">
    <property type="match status" value="1"/>
</dbReference>
<evidence type="ECO:0000313" key="3">
    <source>
        <dbReference type="Proteomes" id="UP000317421"/>
    </source>
</evidence>
<dbReference type="PANTHER" id="PTHR12126:SF11">
    <property type="entry name" value="NADH DEHYDROGENASE [UBIQUINONE] 1 ALPHA SUBCOMPLEX SUBUNIT 9, MITOCHONDRIAL"/>
    <property type="match status" value="1"/>
</dbReference>
<keyword evidence="2" id="KW-0413">Isomerase</keyword>
<dbReference type="PANTHER" id="PTHR12126">
    <property type="entry name" value="NADH-UBIQUINONE OXIDOREDUCTASE 39 KDA SUBUNIT-RELATED"/>
    <property type="match status" value="1"/>
</dbReference>
<dbReference type="SUPFAM" id="SSF51735">
    <property type="entry name" value="NAD(P)-binding Rossmann-fold domains"/>
    <property type="match status" value="1"/>
</dbReference>
<dbReference type="InterPro" id="IPR051207">
    <property type="entry name" value="ComplexI_NDUFA9_subunit"/>
</dbReference>
<proteinExistence type="predicted"/>
<dbReference type="GO" id="GO:0044877">
    <property type="term" value="F:protein-containing complex binding"/>
    <property type="evidence" value="ECO:0007669"/>
    <property type="project" value="TreeGrafter"/>
</dbReference>
<sequence>MVAVGVFRPIVQTTRPRSCPDLDSHWRPLTGSSNRVLPTIAVTGATGYVGGRLAPMLVEQGYPIRCLAREPRKLNDRDWRALPGVEVVRSDLSDPSELAAQLEGCDAAYYLVHSMEAAGEAYANRDLKLAANLAEAAARAGVKRIIYLGGLGETQEDLSEHLRSRREVEQALASTGVPVTVLRAAIIIGSGSASFEILRYLVNRLPVMITPRWVQTECQPIAIADVLHWLVACLATPETTGRVLEIGGPDVVTYRELMQITAGVLGLRRRWIVPVPVLTPRLSSAWISLVTPVTFRIARPLADGLRNRVVVTNDDTQRLMPHDALGVREAITRALSRLKADEVPTHWAVAGPMPGDPDWAGGKEFRDERQIDIHADAEAVFRAVCRIGGGHGWYWGDLLWRLRGLMDQLVGGPGLRRGRRHTEDIGYGEALDFWRVVGVERPRSLDLYAEMKLPGEARLEFAIDPTDEPTRSRLRMTARFRPRGLLGLAYWYTVLPLHHFVFGGMLRGIQRAAEATDSQPANAT</sequence>
<dbReference type="Pfam" id="PF11066">
    <property type="entry name" value="DUF2867"/>
    <property type="match status" value="1"/>
</dbReference>
<protein>
    <submittedName>
        <fullName evidence="2">3 beta-hydroxysteroid dehydrogenase/Delta 5--&gt;4-isomerase</fullName>
    </submittedName>
</protein>
<evidence type="ECO:0000313" key="2">
    <source>
        <dbReference type="EMBL" id="TWT94804.1"/>
    </source>
</evidence>
<dbReference type="CDD" id="cd05245">
    <property type="entry name" value="SDR_a2"/>
    <property type="match status" value="1"/>
</dbReference>
<name>A0A5C6A4I5_9BACT</name>